<keyword evidence="6" id="KW-0175">Coiled coil</keyword>
<feature type="compositionally biased region" description="Low complexity" evidence="7">
    <location>
        <begin position="257"/>
        <end position="270"/>
    </location>
</feature>
<comment type="subcellular location">
    <subcellularLocation>
        <location evidence="1">Nucleus</location>
    </subcellularLocation>
</comment>
<dbReference type="FunFam" id="2.20.25.80:FF:000002">
    <property type="entry name" value="probable WRKY transcription factor 31"/>
    <property type="match status" value="1"/>
</dbReference>
<dbReference type="Gene3D" id="2.20.25.80">
    <property type="entry name" value="WRKY domain"/>
    <property type="match status" value="1"/>
</dbReference>
<dbReference type="AlphaFoldDB" id="A0A6D2IV13"/>
<dbReference type="InterPro" id="IPR036576">
    <property type="entry name" value="WRKY_dom_sf"/>
</dbReference>
<dbReference type="PANTHER" id="PTHR31429">
    <property type="entry name" value="WRKY TRANSCRIPTION FACTOR 36-RELATED"/>
    <property type="match status" value="1"/>
</dbReference>
<keyword evidence="4" id="KW-0804">Transcription</keyword>
<evidence type="ECO:0000256" key="1">
    <source>
        <dbReference type="ARBA" id="ARBA00004123"/>
    </source>
</evidence>
<name>A0A6D2IV13_9BRAS</name>
<evidence type="ECO:0000313" key="10">
    <source>
        <dbReference type="Proteomes" id="UP000467841"/>
    </source>
</evidence>
<dbReference type="EMBL" id="CACVBM020001101">
    <property type="protein sequence ID" value="CAA7031034.1"/>
    <property type="molecule type" value="Genomic_DNA"/>
</dbReference>
<dbReference type="PROSITE" id="PS50811">
    <property type="entry name" value="WRKY"/>
    <property type="match status" value="1"/>
</dbReference>
<keyword evidence="5" id="KW-0539">Nucleus</keyword>
<dbReference type="InterPro" id="IPR044810">
    <property type="entry name" value="WRKY_plant"/>
</dbReference>
<reference evidence="9" key="1">
    <citation type="submission" date="2020-01" db="EMBL/GenBank/DDBJ databases">
        <authorList>
            <person name="Mishra B."/>
        </authorList>
    </citation>
    <scope>NUCLEOTIDE SEQUENCE [LARGE SCALE GENOMIC DNA]</scope>
</reference>
<dbReference type="OrthoDB" id="2020995at2759"/>
<dbReference type="GO" id="GO:0003700">
    <property type="term" value="F:DNA-binding transcription factor activity"/>
    <property type="evidence" value="ECO:0007669"/>
    <property type="project" value="InterPro"/>
</dbReference>
<organism evidence="9 10">
    <name type="scientific">Microthlaspi erraticum</name>
    <dbReference type="NCBI Taxonomy" id="1685480"/>
    <lineage>
        <taxon>Eukaryota</taxon>
        <taxon>Viridiplantae</taxon>
        <taxon>Streptophyta</taxon>
        <taxon>Embryophyta</taxon>
        <taxon>Tracheophyta</taxon>
        <taxon>Spermatophyta</taxon>
        <taxon>Magnoliopsida</taxon>
        <taxon>eudicotyledons</taxon>
        <taxon>Gunneridae</taxon>
        <taxon>Pentapetalae</taxon>
        <taxon>rosids</taxon>
        <taxon>malvids</taxon>
        <taxon>Brassicales</taxon>
        <taxon>Brassicaceae</taxon>
        <taxon>Coluteocarpeae</taxon>
        <taxon>Microthlaspi</taxon>
    </lineage>
</organism>
<evidence type="ECO:0000256" key="6">
    <source>
        <dbReference type="SAM" id="Coils"/>
    </source>
</evidence>
<dbReference type="PANTHER" id="PTHR31429:SF106">
    <property type="entry name" value="WRKY TRANSCRIPTION FACTOR 31-RELATED"/>
    <property type="match status" value="1"/>
</dbReference>
<feature type="compositionally biased region" description="Basic and acidic residues" evidence="7">
    <location>
        <begin position="169"/>
        <end position="178"/>
    </location>
</feature>
<evidence type="ECO:0000256" key="7">
    <source>
        <dbReference type="SAM" id="MobiDB-lite"/>
    </source>
</evidence>
<dbReference type="InterPro" id="IPR003657">
    <property type="entry name" value="WRKY_dom"/>
</dbReference>
<evidence type="ECO:0000259" key="8">
    <source>
        <dbReference type="PROSITE" id="PS50811"/>
    </source>
</evidence>
<gene>
    <name evidence="9" type="ORF">MERR_LOCUS18269</name>
</gene>
<dbReference type="GO" id="GO:0043565">
    <property type="term" value="F:sequence-specific DNA binding"/>
    <property type="evidence" value="ECO:0007669"/>
    <property type="project" value="InterPro"/>
</dbReference>
<sequence length="539" mass="58937">MFRFPVSLGGSRDEARHDQITPLDEHRVVVDEVDFFSDKRDRVSRENINDEEDDEASKVHVKMENSRVEDNDRSRDVSIGLNLLTANTGSDESTVDDGLSMDMEDKRAKFENAQLQEELKKMKIDNQRLREMLSQATNNFNSLQMQLVAVMRQQDQRNSSQDHLLGTEGKTEGRKRQDVQAMVPRQFMDLGPSSGVAEHDVEVSSEERTMARSRSPPSLLESSNPRENGKRLLGREESPESESNAWGSPNKIPKLNPPSGNNNNNNGNSNVIDQSAAEATMRKARVSVRARSEATMITDGCQWRKYGQKMAKGNPCPRAYYRCTMAGGCPVRKQVQRCAEDRSILITTYEGNHNHPLPPAAMSMASTTTAAASMLLSGSMSSQDGLLNPTNLLARAMLPCSSSMATISASAPFPTITLDLTNSSNGNNPNMTTNNPLMQFAQRPGFNPAVLPQVVGQAMYYNQQQSKFSGLQLPTQPLQIPATSSVAESVSAASAAIASDPNFAAALAAAITSIINGSNHQNNNSNNNNVVTSNGDNRQ</sequence>
<feature type="region of interest" description="Disordered" evidence="7">
    <location>
        <begin position="152"/>
        <end position="271"/>
    </location>
</feature>
<comment type="caution">
    <text evidence="9">The sequence shown here is derived from an EMBL/GenBank/DDBJ whole genome shotgun (WGS) entry which is preliminary data.</text>
</comment>
<protein>
    <recommendedName>
        <fullName evidence="8">WRKY domain-containing protein</fullName>
    </recommendedName>
</protein>
<dbReference type="Pfam" id="PF03106">
    <property type="entry name" value="WRKY"/>
    <property type="match status" value="1"/>
</dbReference>
<feature type="region of interest" description="Disordered" evidence="7">
    <location>
        <begin position="517"/>
        <end position="539"/>
    </location>
</feature>
<accession>A0A6D2IV13</accession>
<evidence type="ECO:0000256" key="4">
    <source>
        <dbReference type="ARBA" id="ARBA00023163"/>
    </source>
</evidence>
<keyword evidence="3" id="KW-0238">DNA-binding</keyword>
<evidence type="ECO:0000313" key="9">
    <source>
        <dbReference type="EMBL" id="CAA7031034.1"/>
    </source>
</evidence>
<keyword evidence="2" id="KW-0805">Transcription regulation</keyword>
<evidence type="ECO:0000256" key="2">
    <source>
        <dbReference type="ARBA" id="ARBA00023015"/>
    </source>
</evidence>
<feature type="compositionally biased region" description="Low complexity" evidence="7">
    <location>
        <begin position="212"/>
        <end position="226"/>
    </location>
</feature>
<evidence type="ECO:0000256" key="3">
    <source>
        <dbReference type="ARBA" id="ARBA00023125"/>
    </source>
</evidence>
<dbReference type="SMART" id="SM00774">
    <property type="entry name" value="WRKY"/>
    <property type="match status" value="1"/>
</dbReference>
<keyword evidence="10" id="KW-1185">Reference proteome</keyword>
<feature type="compositionally biased region" description="Basic and acidic residues" evidence="7">
    <location>
        <begin position="197"/>
        <end position="210"/>
    </location>
</feature>
<evidence type="ECO:0000256" key="5">
    <source>
        <dbReference type="ARBA" id="ARBA00023242"/>
    </source>
</evidence>
<feature type="domain" description="WRKY" evidence="8">
    <location>
        <begin position="292"/>
        <end position="358"/>
    </location>
</feature>
<dbReference type="Proteomes" id="UP000467841">
    <property type="component" value="Unassembled WGS sequence"/>
</dbReference>
<feature type="coiled-coil region" evidence="6">
    <location>
        <begin position="105"/>
        <end position="146"/>
    </location>
</feature>
<dbReference type="SUPFAM" id="SSF118290">
    <property type="entry name" value="WRKY DNA-binding domain"/>
    <property type="match status" value="1"/>
</dbReference>
<proteinExistence type="predicted"/>
<feature type="compositionally biased region" description="Basic and acidic residues" evidence="7">
    <location>
        <begin position="227"/>
        <end position="238"/>
    </location>
</feature>
<dbReference type="GO" id="GO:0005634">
    <property type="term" value="C:nucleus"/>
    <property type="evidence" value="ECO:0007669"/>
    <property type="project" value="UniProtKB-SubCell"/>
</dbReference>